<dbReference type="InterPro" id="IPR016039">
    <property type="entry name" value="Thiolase-like"/>
</dbReference>
<reference evidence="10 12" key="2">
    <citation type="submission" date="2018-06" db="EMBL/GenBank/DDBJ databases">
        <authorList>
            <consortium name="Pathogen Informatics"/>
            <person name="Doyle S."/>
        </authorList>
    </citation>
    <scope>NUCLEOTIDE SEQUENCE [LARGE SCALE GENOMIC DNA]</scope>
    <source>
        <strain evidence="10 12">NCTC12438</strain>
    </source>
</reference>
<sequence>MNKKKRSYAYSVIELFESQVNATSDYIALSDKKSQYTYCELNEKVNQFSQCLRKNGIIKGDCVAILLDPSTDFILCILAIVKLGAVYVPMDTLAPVTRLNHLLKETNPRLVITNDELKQKLQEISIPQYLVRQLHFESISYSKENIGEMIHPEEPLYMIYTSGSTGKPKGVIIPHQAVVNLAVVENYASVQRGQIVAQCNNLAFDASTFEIWSSLLNGGKLCVISKEIRANPMALKKTLEDNAVEYLLLPTALFHQLIKSAPKTLNQPKTILFGGEQINPALLRQFIVHRNKINKPVTLINGYGPSEGTTFACRHIINEELLTSDEHLSAIGVPFKNTQTYVLDEQMNEVDEGELYLSGIHLALGYHRSEDITIEKFIKNPFCQIAPFERMYKTGDLVKKLSTGELLYTGRVDDQVKVGGYRIHLSEVERKLMKHNEVSLAAVVVEMGGGLHKMLTAYIVFSSPHTKIHADELREFLSQELPSYMLPAKYVMVDELPLTPIGKIDKAKLDQISHTDLSFHIDKSLTNKTEETLKDIWNHLLNRSHIEVNKNLFDLGATSLLITEACTLINHALHTELQVVDLLEHPTIHKLTKYIEGDIDVPLVREIHSTTSSDIAIVGMSCRFPGANNIDQFWDNLCQGKDCLTRFNPEDFGGSLQKTSNFVPVKGILSDIDQFDASFFNFSPVDANITDPQQRIFLECAWEALESAAIAPKKQKVKTISVFAGMTDSTYLHENLLKNNRFCREYDLFHQRIATSLSMLSTQTSYRLNLKGRSVNVNTACSTGLIAVDHACQDLILGHSDIALAGASCVTVPQIDGYIYQPGSIVSPDGYCRPFSSKANGTVFSNGVGVVVLKRLEDAINDHNTIYAVIKSRGVNNDGVDKLGFTAPSMSGQMSCIKDALSQAKLTADQISFVEAHGTATALGDVIELHALSAVYREQTELSHYCALGSVKANIGHTDVAAGMAGLIKTALCLYHKKITPMIYFDKPNPDLGLEESPFYVNDQLMDWENVHRARYAGVSSFGVGGTNVHMILSDYDVSQHTTAPFLQTEELVFVSGKTQRALEEQIQKLDQYLSSDRCNDDMLRDIAYTLHRGRDDFNWRRFSVGKNIVEIQKGLQETHSVYCDDEVQHSIVLMFSGQGTQYPRMAMELFDTIPRFREYVLQGIKTANHYLNCDLLHLIKNSDTDSLAPTQFTQPALFIIEYALARLLMECGVQLDVLIGHSIGEYVAACVAGVFSFEDGIALVCERGLLMANVPAGQMLSLECSDEECQEYQLVSGVSLALHNATHQYVLAGNTESIGVLEKHLIKHKKQYHKLKVSHAFHSGMMECLEKPFKELFSNITLSPPTIPIVSNVTGDWLSAEDAMSPDYWYRHLRYTVQFAQGVHLLLQDEHPLFVEVGLGQSLCGFVNTMSSKHVFVTSTLPSHYKPVSDLTQFLTTLGQLWTKGVPVLLEPLHESSVRKSIALPTYAFQRQRYWIHPDESSLKLNRQTKLYSPVWTREALSEVNHITLGDYQWVIFKDTRDIGQQLINVLSFYNVRPIIIEAGDAFIIHSQTHFTINPVLKEHYIDCFKCLREALNHPKFVHCWSLDGVEEEVQEGTAIDVCFDKGFYSLLYVIQAYVEVIGAQTELSCCIMTHGTQPILGTERLSPVNATLSSFCHVVPLEHPLIRCLVVDIMREVKGVDLTSILADILAALTISETKDILIAYRNNYRWFPAYVAIENNSLKSRLSDKGIYLITGGFGGIGLALSEAIASQVHQPVLILSSRKSYPPQEQWAQILEDKNHQEYDTISQLKYIQSLGASINLYPCDVTNEQDVSQLFHWIFLNYGKLNGLIHAAGIAGEGIIHLKTPDKAHQVLSPKIYGAYYLANATQNLPILDFVVLMSSIAAIVGAKGQIDYSAANASLDVMAQSNLFHSKFTLSLNWNTWRDVGMSVCLSKTDALNLFNLGNDISSKEGQSLFLNALSTSYRHLIISNYELARYQELLANPVNENEEVKNRISREHLNIKNTYLEPQDELEKQLAKLWQECLHIDSIGREDNFFALGGHSLKAMTLIEKINAMFDCSLSIQHMYKAPTIALLRQLISESQKQSIDIIVPLNEIDEVKPKLFFCHPVSGLVYCFNEIASLWKSASIYGIQDPSISVGKMLYDSIESMAKQYVDAILQIQPKGPYYLVGYSFGGTMVYEIAYLLRKQHHKIGLLALIESWSVFSPRQREDSYSIEHLFSMDDKKTKALADLAAERMRLLLEHQPTMTSQDMILFKAKELNEGYQEIDDPYNGWAKFNKGNIMCQTIDANHDTIMNEENSKMIAEFLQKNDFYQ</sequence>
<keyword evidence="6" id="KW-0808">Transferase</keyword>
<evidence type="ECO:0000313" key="10">
    <source>
        <dbReference type="EMBL" id="STX36848.1"/>
    </source>
</evidence>
<dbReference type="Gene3D" id="3.30.300.30">
    <property type="match status" value="1"/>
</dbReference>
<dbReference type="InterPro" id="IPR013968">
    <property type="entry name" value="PKS_KR"/>
</dbReference>
<dbReference type="SMART" id="SM00825">
    <property type="entry name" value="PKS_KS"/>
    <property type="match status" value="1"/>
</dbReference>
<dbReference type="Pfam" id="PF00501">
    <property type="entry name" value="AMP-binding"/>
    <property type="match status" value="1"/>
</dbReference>
<dbReference type="PROSITE" id="PS52004">
    <property type="entry name" value="KS3_2"/>
    <property type="match status" value="1"/>
</dbReference>
<feature type="domain" description="Carrier" evidence="7">
    <location>
        <begin position="524"/>
        <end position="599"/>
    </location>
</feature>
<dbReference type="Pfam" id="PF00109">
    <property type="entry name" value="ketoacyl-synt"/>
    <property type="match status" value="1"/>
</dbReference>
<accession>A0A378INN9</accession>
<dbReference type="UniPathway" id="UPA00094"/>
<dbReference type="Pfam" id="PF00550">
    <property type="entry name" value="PP-binding"/>
    <property type="match status" value="2"/>
</dbReference>
<keyword evidence="11" id="KW-1185">Reference proteome</keyword>
<dbReference type="OrthoDB" id="9778690at2"/>
<dbReference type="PANTHER" id="PTHR43775:SF51">
    <property type="entry name" value="INACTIVE PHENOLPHTHIOCEROL SYNTHESIS POLYKETIDE SYNTHASE TYPE I PKS1-RELATED"/>
    <property type="match status" value="1"/>
</dbReference>
<dbReference type="Gene3D" id="3.40.50.980">
    <property type="match status" value="2"/>
</dbReference>
<evidence type="ECO:0000256" key="1">
    <source>
        <dbReference type="ARBA" id="ARBA00001957"/>
    </source>
</evidence>
<evidence type="ECO:0000259" key="8">
    <source>
        <dbReference type="PROSITE" id="PS52004"/>
    </source>
</evidence>
<comment type="pathway">
    <text evidence="2">Lipid metabolism; fatty acid biosynthesis.</text>
</comment>
<dbReference type="Gene3D" id="3.30.70.3290">
    <property type="match status" value="1"/>
</dbReference>
<name>A0A378INN9_9GAMM</name>
<dbReference type="InterPro" id="IPR036736">
    <property type="entry name" value="ACP-like_sf"/>
</dbReference>
<evidence type="ECO:0000256" key="6">
    <source>
        <dbReference type="ARBA" id="ARBA00022679"/>
    </source>
</evidence>
<dbReference type="SUPFAM" id="SSF55048">
    <property type="entry name" value="Probable ACP-binding domain of malonyl-CoA ACP transacylase"/>
    <property type="match status" value="1"/>
</dbReference>
<dbReference type="InterPro" id="IPR010071">
    <property type="entry name" value="AA_adenyl_dom"/>
</dbReference>
<dbReference type="EMBL" id="UGNX01000001">
    <property type="protein sequence ID" value="STX36848.1"/>
    <property type="molecule type" value="Genomic_DNA"/>
</dbReference>
<dbReference type="SMART" id="SM00822">
    <property type="entry name" value="PKS_KR"/>
    <property type="match status" value="1"/>
</dbReference>
<dbReference type="SMART" id="SM00827">
    <property type="entry name" value="PKS_AT"/>
    <property type="match status" value="1"/>
</dbReference>
<dbReference type="PROSITE" id="PS00012">
    <property type="entry name" value="PHOSPHOPANTETHEINE"/>
    <property type="match status" value="1"/>
</dbReference>
<dbReference type="CDD" id="cd05930">
    <property type="entry name" value="A_NRPS"/>
    <property type="match status" value="1"/>
</dbReference>
<dbReference type="InterPro" id="IPR014031">
    <property type="entry name" value="Ketoacyl_synth_C"/>
</dbReference>
<evidence type="ECO:0000313" key="12">
    <source>
        <dbReference type="Proteomes" id="UP000255316"/>
    </source>
</evidence>
<dbReference type="Proteomes" id="UP000054854">
    <property type="component" value="Unassembled WGS sequence"/>
</dbReference>
<dbReference type="Gene3D" id="3.40.47.10">
    <property type="match status" value="1"/>
</dbReference>
<dbReference type="InterPro" id="IPR045851">
    <property type="entry name" value="AMP-bd_C_sf"/>
</dbReference>
<dbReference type="PROSITE" id="PS00606">
    <property type="entry name" value="KS3_1"/>
    <property type="match status" value="1"/>
</dbReference>
<dbReference type="SUPFAM" id="SSF47336">
    <property type="entry name" value="ACP-like"/>
    <property type="match status" value="2"/>
</dbReference>
<dbReference type="Proteomes" id="UP000255316">
    <property type="component" value="Unassembled WGS sequence"/>
</dbReference>
<dbReference type="InterPro" id="IPR014030">
    <property type="entry name" value="Ketoacyl_synth_N"/>
</dbReference>
<evidence type="ECO:0000256" key="5">
    <source>
        <dbReference type="ARBA" id="ARBA00022553"/>
    </source>
</evidence>
<dbReference type="PROSITE" id="PS50075">
    <property type="entry name" value="CARRIER"/>
    <property type="match status" value="2"/>
</dbReference>
<dbReference type="InterPro" id="IPR016035">
    <property type="entry name" value="Acyl_Trfase/lysoPLipase"/>
</dbReference>
<dbReference type="InterPro" id="IPR018201">
    <property type="entry name" value="Ketoacyl_synth_AS"/>
</dbReference>
<organism evidence="10 12">
    <name type="scientific">Legionella cincinnatiensis</name>
    <dbReference type="NCBI Taxonomy" id="28085"/>
    <lineage>
        <taxon>Bacteria</taxon>
        <taxon>Pseudomonadati</taxon>
        <taxon>Pseudomonadota</taxon>
        <taxon>Gammaproteobacteria</taxon>
        <taxon>Legionellales</taxon>
        <taxon>Legionellaceae</taxon>
        <taxon>Legionella</taxon>
    </lineage>
</organism>
<dbReference type="Pfam" id="PF02801">
    <property type="entry name" value="Ketoacyl-synt_C"/>
    <property type="match status" value="1"/>
</dbReference>
<dbReference type="InterPro" id="IPR014043">
    <property type="entry name" value="Acyl_transferase_dom"/>
</dbReference>
<dbReference type="SUPFAM" id="SSF53474">
    <property type="entry name" value="alpha/beta-Hydrolases"/>
    <property type="match status" value="1"/>
</dbReference>
<dbReference type="InterPro" id="IPR025110">
    <property type="entry name" value="AMP-bd_C"/>
</dbReference>
<dbReference type="CDD" id="cd08953">
    <property type="entry name" value="KR_2_SDR_x"/>
    <property type="match status" value="1"/>
</dbReference>
<dbReference type="Pfam" id="PF21394">
    <property type="entry name" value="Beta-ketacyl_N"/>
    <property type="match status" value="1"/>
</dbReference>
<dbReference type="STRING" id="28085.Lcin_1050"/>
<dbReference type="InterPro" id="IPR049490">
    <property type="entry name" value="C883_1060-like_KR_N"/>
</dbReference>
<dbReference type="SUPFAM" id="SSF56801">
    <property type="entry name" value="Acetyl-CoA synthetase-like"/>
    <property type="match status" value="1"/>
</dbReference>
<dbReference type="InterPro" id="IPR029058">
    <property type="entry name" value="AB_hydrolase_fold"/>
</dbReference>
<feature type="domain" description="Ketosynthase family 3 (KS3)" evidence="8">
    <location>
        <begin position="612"/>
        <end position="1035"/>
    </location>
</feature>
<reference evidence="9 11" key="1">
    <citation type="submission" date="2015-11" db="EMBL/GenBank/DDBJ databases">
        <title>Genomic analysis of 38 Legionella species identifies large and diverse effector repertoires.</title>
        <authorList>
            <person name="Burstein D."/>
            <person name="Amaro F."/>
            <person name="Zusman T."/>
            <person name="Lifshitz Z."/>
            <person name="Cohen O."/>
            <person name="Gilbert J.A."/>
            <person name="Pupko T."/>
            <person name="Shuman H.A."/>
            <person name="Segal G."/>
        </authorList>
    </citation>
    <scope>NUCLEOTIDE SEQUENCE [LARGE SCALE GENOMIC DNA]</scope>
    <source>
        <strain evidence="9 11">CDC#72-OH-14</strain>
    </source>
</reference>
<dbReference type="Gene3D" id="1.10.1200.10">
    <property type="entry name" value="ACP-like"/>
    <property type="match status" value="1"/>
</dbReference>
<dbReference type="PANTHER" id="PTHR43775">
    <property type="entry name" value="FATTY ACID SYNTHASE"/>
    <property type="match status" value="1"/>
</dbReference>
<evidence type="ECO:0000256" key="3">
    <source>
        <dbReference type="ARBA" id="ARBA00006484"/>
    </source>
</evidence>
<proteinExistence type="inferred from homology"/>
<evidence type="ECO:0000313" key="11">
    <source>
        <dbReference type="Proteomes" id="UP000054854"/>
    </source>
</evidence>
<dbReference type="Gene3D" id="3.40.50.720">
    <property type="entry name" value="NAD(P)-binding Rossmann-like Domain"/>
    <property type="match status" value="1"/>
</dbReference>
<dbReference type="InterPro" id="IPR050091">
    <property type="entry name" value="PKS_NRPS_Biosynth_Enz"/>
</dbReference>
<dbReference type="InterPro" id="IPR000873">
    <property type="entry name" value="AMP-dep_synth/lig_dom"/>
</dbReference>
<dbReference type="RefSeq" id="WP_058464236.1">
    <property type="nucleotide sequence ID" value="NZ_CAAAHQ010000006.1"/>
</dbReference>
<dbReference type="GO" id="GO:0004315">
    <property type="term" value="F:3-oxoacyl-[acyl-carrier-protein] synthase activity"/>
    <property type="evidence" value="ECO:0007669"/>
    <property type="project" value="InterPro"/>
</dbReference>
<keyword evidence="5" id="KW-0597">Phosphoprotein</keyword>
<dbReference type="InterPro" id="IPR001031">
    <property type="entry name" value="Thioesterase"/>
</dbReference>
<dbReference type="Pfam" id="PF08659">
    <property type="entry name" value="KR"/>
    <property type="match status" value="1"/>
</dbReference>
<keyword evidence="4" id="KW-0596">Phosphopantetheine</keyword>
<dbReference type="InterPro" id="IPR057326">
    <property type="entry name" value="KR_dom"/>
</dbReference>
<dbReference type="SUPFAM" id="SSF51735">
    <property type="entry name" value="NAD(P)-binding Rossmann-fold domains"/>
    <property type="match status" value="2"/>
</dbReference>
<dbReference type="InterPro" id="IPR009081">
    <property type="entry name" value="PP-bd_ACP"/>
</dbReference>
<dbReference type="SUPFAM" id="SSF53901">
    <property type="entry name" value="Thiolase-like"/>
    <property type="match status" value="1"/>
</dbReference>
<dbReference type="FunFam" id="1.10.1200.10:FF:000005">
    <property type="entry name" value="Nonribosomal peptide synthetase 1"/>
    <property type="match status" value="1"/>
</dbReference>
<feature type="domain" description="Carrier" evidence="7">
    <location>
        <begin position="2012"/>
        <end position="2087"/>
    </location>
</feature>
<dbReference type="GO" id="GO:0006633">
    <property type="term" value="P:fatty acid biosynthetic process"/>
    <property type="evidence" value="ECO:0007669"/>
    <property type="project" value="UniProtKB-UniPathway"/>
</dbReference>
<dbReference type="InterPro" id="IPR001227">
    <property type="entry name" value="Ac_transferase_dom_sf"/>
</dbReference>
<comment type="similarity">
    <text evidence="3">Belongs to the short-chain dehydrogenases/reductases (SDR) family.</text>
</comment>
<comment type="cofactor">
    <cofactor evidence="1">
        <name>pantetheine 4'-phosphate</name>
        <dbReference type="ChEBI" id="CHEBI:47942"/>
    </cofactor>
</comment>
<dbReference type="Gene3D" id="3.40.366.10">
    <property type="entry name" value="Malonyl-Coenzyme A Acyl Carrier Protein, domain 2"/>
    <property type="match status" value="1"/>
</dbReference>
<dbReference type="InterPro" id="IPR036291">
    <property type="entry name" value="NAD(P)-bd_dom_sf"/>
</dbReference>
<dbReference type="GO" id="GO:0004312">
    <property type="term" value="F:fatty acid synthase activity"/>
    <property type="evidence" value="ECO:0007669"/>
    <property type="project" value="TreeGrafter"/>
</dbReference>
<dbReference type="Pfam" id="PF13193">
    <property type="entry name" value="AMP-binding_C"/>
    <property type="match status" value="1"/>
</dbReference>
<dbReference type="Pfam" id="PF00975">
    <property type="entry name" value="Thioesterase"/>
    <property type="match status" value="1"/>
</dbReference>
<dbReference type="Pfam" id="PF16197">
    <property type="entry name" value="KAsynt_C_assoc"/>
    <property type="match status" value="1"/>
</dbReference>
<dbReference type="InterPro" id="IPR032821">
    <property type="entry name" value="PKS_assoc"/>
</dbReference>
<dbReference type="SUPFAM" id="SSF52151">
    <property type="entry name" value="FabD/lysophospholipase-like"/>
    <property type="match status" value="1"/>
</dbReference>
<gene>
    <name evidence="10" type="primary">pksJ</name>
    <name evidence="9" type="ORF">Lcin_1050</name>
    <name evidence="10" type="ORF">NCTC12438_03486</name>
</gene>
<dbReference type="NCBIfam" id="TIGR01733">
    <property type="entry name" value="AA-adenyl-dom"/>
    <property type="match status" value="1"/>
</dbReference>
<evidence type="ECO:0000259" key="7">
    <source>
        <dbReference type="PROSITE" id="PS50075"/>
    </source>
</evidence>
<evidence type="ECO:0000256" key="2">
    <source>
        <dbReference type="ARBA" id="ARBA00005194"/>
    </source>
</evidence>
<evidence type="ECO:0000256" key="4">
    <source>
        <dbReference type="ARBA" id="ARBA00022450"/>
    </source>
</evidence>
<dbReference type="Gene3D" id="2.30.38.10">
    <property type="entry name" value="Luciferase, Domain 3"/>
    <property type="match status" value="1"/>
</dbReference>
<dbReference type="PROSITE" id="PS00455">
    <property type="entry name" value="AMP_BINDING"/>
    <property type="match status" value="1"/>
</dbReference>
<dbReference type="InterPro" id="IPR020841">
    <property type="entry name" value="PKS_Beta-ketoAc_synthase_dom"/>
</dbReference>
<dbReference type="Gene3D" id="3.40.50.1820">
    <property type="entry name" value="alpha/beta hydrolase"/>
    <property type="match status" value="1"/>
</dbReference>
<dbReference type="InterPro" id="IPR006162">
    <property type="entry name" value="Ppantetheine_attach_site"/>
</dbReference>
<dbReference type="InterPro" id="IPR020845">
    <property type="entry name" value="AMP-binding_CS"/>
</dbReference>
<dbReference type="EMBL" id="LNXX01000007">
    <property type="protein sequence ID" value="KTC92271.1"/>
    <property type="molecule type" value="Genomic_DNA"/>
</dbReference>
<dbReference type="Pfam" id="PF00698">
    <property type="entry name" value="Acyl_transf_1"/>
    <property type="match status" value="1"/>
</dbReference>
<dbReference type="InterPro" id="IPR016036">
    <property type="entry name" value="Malonyl_transacylase_ACP-bd"/>
</dbReference>
<protein>
    <submittedName>
        <fullName evidence="10">Polyketide synthase</fullName>
    </submittedName>
</protein>
<dbReference type="CDD" id="cd00833">
    <property type="entry name" value="PKS"/>
    <property type="match status" value="1"/>
</dbReference>
<evidence type="ECO:0000313" key="9">
    <source>
        <dbReference type="EMBL" id="KTC92271.1"/>
    </source>
</evidence>